<evidence type="ECO:0008006" key="4">
    <source>
        <dbReference type="Google" id="ProtNLM"/>
    </source>
</evidence>
<sequence>MENYRTGVDDGNDMDLIDFDLLVNNLEVWFLFHFPSLFIEVGLCIKALCFEAQKGFNFFFFWFRMI</sequence>
<proteinExistence type="predicted"/>
<evidence type="ECO:0000256" key="1">
    <source>
        <dbReference type="SAM" id="Phobius"/>
    </source>
</evidence>
<evidence type="ECO:0000313" key="2">
    <source>
        <dbReference type="EnsemblPlants" id="PGSC0003DMT400047348"/>
    </source>
</evidence>
<dbReference type="EnsemblPlants" id="PGSC0003DMT400047348">
    <property type="protein sequence ID" value="PGSC0003DMT400047348"/>
    <property type="gene ID" value="PGSC0003DMG401018402"/>
</dbReference>
<reference evidence="2" key="2">
    <citation type="submission" date="2015-06" db="UniProtKB">
        <authorList>
            <consortium name="EnsemblPlants"/>
        </authorList>
    </citation>
    <scope>IDENTIFICATION</scope>
    <source>
        <strain evidence="2">DM1-3 516 R44</strain>
    </source>
</reference>
<dbReference type="Gramene" id="PGSC0003DMT400047348">
    <property type="protein sequence ID" value="PGSC0003DMT400047348"/>
    <property type="gene ID" value="PGSC0003DMG401018402"/>
</dbReference>
<dbReference type="PaxDb" id="4113-PGSC0003DMT400047348"/>
<keyword evidence="1" id="KW-0812">Transmembrane</keyword>
<name>M1BKL2_SOLTU</name>
<dbReference type="AlphaFoldDB" id="M1BKL2"/>
<dbReference type="HOGENOM" id="CLU_2836205_0_0_1"/>
<reference evidence="3" key="1">
    <citation type="journal article" date="2011" name="Nature">
        <title>Genome sequence and analysis of the tuber crop potato.</title>
        <authorList>
            <consortium name="The Potato Genome Sequencing Consortium"/>
        </authorList>
    </citation>
    <scope>NUCLEOTIDE SEQUENCE [LARGE SCALE GENOMIC DNA]</scope>
    <source>
        <strain evidence="3">cv. DM1-3 516 R44</strain>
    </source>
</reference>
<feature type="transmembrane region" description="Helical" evidence="1">
    <location>
        <begin position="28"/>
        <end position="49"/>
    </location>
</feature>
<accession>M1BKL2</accession>
<evidence type="ECO:0000313" key="3">
    <source>
        <dbReference type="Proteomes" id="UP000011115"/>
    </source>
</evidence>
<keyword evidence="1" id="KW-1133">Transmembrane helix</keyword>
<dbReference type="Proteomes" id="UP000011115">
    <property type="component" value="Unassembled WGS sequence"/>
</dbReference>
<keyword evidence="3" id="KW-1185">Reference proteome</keyword>
<dbReference type="InParanoid" id="M1BKL2"/>
<organism evidence="2 3">
    <name type="scientific">Solanum tuberosum</name>
    <name type="common">Potato</name>
    <dbReference type="NCBI Taxonomy" id="4113"/>
    <lineage>
        <taxon>Eukaryota</taxon>
        <taxon>Viridiplantae</taxon>
        <taxon>Streptophyta</taxon>
        <taxon>Embryophyta</taxon>
        <taxon>Tracheophyta</taxon>
        <taxon>Spermatophyta</taxon>
        <taxon>Magnoliopsida</taxon>
        <taxon>eudicotyledons</taxon>
        <taxon>Gunneridae</taxon>
        <taxon>Pentapetalae</taxon>
        <taxon>asterids</taxon>
        <taxon>lamiids</taxon>
        <taxon>Solanales</taxon>
        <taxon>Solanaceae</taxon>
        <taxon>Solanoideae</taxon>
        <taxon>Solaneae</taxon>
        <taxon>Solanum</taxon>
    </lineage>
</organism>
<protein>
    <recommendedName>
        <fullName evidence="4">Transmembrane protein</fullName>
    </recommendedName>
</protein>
<keyword evidence="1" id="KW-0472">Membrane</keyword>